<dbReference type="Pfam" id="PF03912">
    <property type="entry name" value="Psb28"/>
    <property type="match status" value="1"/>
</dbReference>
<gene>
    <name evidence="6" type="primary">psb28</name>
    <name evidence="6" type="ORF">F6J89_00350</name>
</gene>
<dbReference type="AlphaFoldDB" id="A0A6B3NAD4"/>
<dbReference type="EMBL" id="JAAHFQ010000004">
    <property type="protein sequence ID" value="NER26148.1"/>
    <property type="molecule type" value="Genomic_DNA"/>
</dbReference>
<dbReference type="PANTHER" id="PTHR34963">
    <property type="match status" value="1"/>
</dbReference>
<reference evidence="6" key="1">
    <citation type="submission" date="2019-11" db="EMBL/GenBank/DDBJ databases">
        <title>Genomic insights into an expanded diversity of filamentous marine cyanobacteria reveals the extraordinary biosynthetic potential of Moorea and Okeania.</title>
        <authorList>
            <person name="Ferreira Leao T."/>
            <person name="Wang M."/>
            <person name="Moss N."/>
            <person name="Da Silva R."/>
            <person name="Sanders J."/>
            <person name="Nurk S."/>
            <person name="Gurevich A."/>
            <person name="Humphrey G."/>
            <person name="Reher R."/>
            <person name="Zhu Q."/>
            <person name="Belda-Ferre P."/>
            <person name="Glukhov E."/>
            <person name="Rex R."/>
            <person name="Dorrestein P.C."/>
            <person name="Knight R."/>
            <person name="Pevzner P."/>
            <person name="Gerwick W.H."/>
            <person name="Gerwick L."/>
        </authorList>
    </citation>
    <scope>NUCLEOTIDE SEQUENCE</scope>
    <source>
        <strain evidence="6">SIO1C4</strain>
    </source>
</reference>
<evidence type="ECO:0000256" key="3">
    <source>
        <dbReference type="ARBA" id="ARBA00023136"/>
    </source>
</evidence>
<comment type="similarity">
    <text evidence="5">Belongs to the Psb28 family.</text>
</comment>
<dbReference type="GO" id="GO:0009654">
    <property type="term" value="C:photosystem II oxygen evolving complex"/>
    <property type="evidence" value="ECO:0007669"/>
    <property type="project" value="InterPro"/>
</dbReference>
<protein>
    <recommendedName>
        <fullName evidence="5">Photosystem II reaction center Psb28 protein</fullName>
    </recommendedName>
</protein>
<dbReference type="InterPro" id="IPR005610">
    <property type="entry name" value="PSII_Psb28_class-1"/>
</dbReference>
<keyword evidence="2 5" id="KW-0602">Photosynthesis</keyword>
<organism evidence="6">
    <name type="scientific">Symploca sp. SIO1C4</name>
    <dbReference type="NCBI Taxonomy" id="2607765"/>
    <lineage>
        <taxon>Bacteria</taxon>
        <taxon>Bacillati</taxon>
        <taxon>Cyanobacteriota</taxon>
        <taxon>Cyanophyceae</taxon>
        <taxon>Coleofasciculales</taxon>
        <taxon>Coleofasciculaceae</taxon>
        <taxon>Symploca</taxon>
    </lineage>
</organism>
<name>A0A6B3NAD4_9CYAN</name>
<dbReference type="Gene3D" id="2.40.30.220">
    <property type="entry name" value="Photosystem II Psb28"/>
    <property type="match status" value="1"/>
</dbReference>
<evidence type="ECO:0000256" key="5">
    <source>
        <dbReference type="RuleBase" id="RU003509"/>
    </source>
</evidence>
<dbReference type="NCBIfam" id="TIGR03047">
    <property type="entry name" value="PS_II_psb28"/>
    <property type="match status" value="1"/>
</dbReference>
<comment type="subcellular location">
    <subcellularLocation>
        <location evidence="1">Membrane</location>
        <topology evidence="1">Peripheral membrane protein</topology>
    </subcellularLocation>
</comment>
<keyword evidence="4 5" id="KW-0604">Photosystem II</keyword>
<sequence>MNSQAPSIQFFEGIYEELSNVSLRHSPSRGVRIVLMTFDELQALEKFNSFTKKSTNSMLLTDEEGEIRIEPSSVKILFGGSEGNELQRVECALEFDIEERWERFMRFMHRYAEANGMGYKQTEKNTGSSTQ</sequence>
<accession>A0A6B3NAD4</accession>
<evidence type="ECO:0000313" key="6">
    <source>
        <dbReference type="EMBL" id="NER26148.1"/>
    </source>
</evidence>
<dbReference type="GO" id="GO:0015979">
    <property type="term" value="P:photosynthesis"/>
    <property type="evidence" value="ECO:0007669"/>
    <property type="project" value="UniProtKB-KW"/>
</dbReference>
<evidence type="ECO:0000256" key="4">
    <source>
        <dbReference type="ARBA" id="ARBA00023276"/>
    </source>
</evidence>
<dbReference type="PANTHER" id="PTHR34963:SF2">
    <property type="entry name" value="PHOTOSYSTEM II REACTION CENTER PSB28 PROTEIN, CHLOROPLASTIC"/>
    <property type="match status" value="1"/>
</dbReference>
<evidence type="ECO:0000256" key="2">
    <source>
        <dbReference type="ARBA" id="ARBA00022531"/>
    </source>
</evidence>
<proteinExistence type="inferred from homology"/>
<evidence type="ECO:0000256" key="1">
    <source>
        <dbReference type="ARBA" id="ARBA00004170"/>
    </source>
</evidence>
<keyword evidence="3" id="KW-0472">Membrane</keyword>
<comment type="caution">
    <text evidence="6">The sequence shown here is derived from an EMBL/GenBank/DDBJ whole genome shotgun (WGS) entry which is preliminary data.</text>
</comment>
<dbReference type="InterPro" id="IPR038676">
    <property type="entry name" value="Psb28_c1_sf"/>
</dbReference>